<keyword evidence="2" id="KW-1185">Reference proteome</keyword>
<protein>
    <submittedName>
        <fullName evidence="1">Uncharacterized protein</fullName>
    </submittedName>
</protein>
<accession>A0AAV6YV91</accession>
<evidence type="ECO:0000313" key="1">
    <source>
        <dbReference type="EMBL" id="KAG8540641.1"/>
    </source>
</evidence>
<comment type="caution">
    <text evidence="1">The sequence shown here is derived from an EMBL/GenBank/DDBJ whole genome shotgun (WGS) entry which is preliminary data.</text>
</comment>
<sequence>MRIFSAVRGEDILRVVTEDPPFFFRAPNTSNYFYSFVQPPIYGKTSPLCLLTTGPFCRRLLMRSYVLWTTERWPLPSGTVFRCTDIFNRRSHSLEIPVTPIPGHSYYKFDWTEGTIT</sequence>
<dbReference type="Proteomes" id="UP000824782">
    <property type="component" value="Unassembled WGS sequence"/>
</dbReference>
<reference evidence="1" key="1">
    <citation type="thesis" date="2020" institute="ProQuest LLC" country="789 East Eisenhower Parkway, Ann Arbor, MI, USA">
        <title>Comparative Genomics and Chromosome Evolution.</title>
        <authorList>
            <person name="Mudd A.B."/>
        </authorList>
    </citation>
    <scope>NUCLEOTIDE SEQUENCE</scope>
    <source>
        <strain evidence="1">237g6f4</strain>
        <tissue evidence="1">Blood</tissue>
    </source>
</reference>
<dbReference type="EMBL" id="WNYA01009790">
    <property type="protein sequence ID" value="KAG8540641.1"/>
    <property type="molecule type" value="Genomic_DNA"/>
</dbReference>
<organism evidence="1 2">
    <name type="scientific">Engystomops pustulosus</name>
    <name type="common">Tungara frog</name>
    <name type="synonym">Physalaemus pustulosus</name>
    <dbReference type="NCBI Taxonomy" id="76066"/>
    <lineage>
        <taxon>Eukaryota</taxon>
        <taxon>Metazoa</taxon>
        <taxon>Chordata</taxon>
        <taxon>Craniata</taxon>
        <taxon>Vertebrata</taxon>
        <taxon>Euteleostomi</taxon>
        <taxon>Amphibia</taxon>
        <taxon>Batrachia</taxon>
        <taxon>Anura</taxon>
        <taxon>Neobatrachia</taxon>
        <taxon>Hyloidea</taxon>
        <taxon>Leptodactylidae</taxon>
        <taxon>Leiuperinae</taxon>
        <taxon>Engystomops</taxon>
    </lineage>
</organism>
<gene>
    <name evidence="1" type="ORF">GDO81_018890</name>
</gene>
<dbReference type="AlphaFoldDB" id="A0AAV6YV91"/>
<name>A0AAV6YV91_ENGPU</name>
<proteinExistence type="predicted"/>
<evidence type="ECO:0000313" key="2">
    <source>
        <dbReference type="Proteomes" id="UP000824782"/>
    </source>
</evidence>